<evidence type="ECO:0000313" key="13">
    <source>
        <dbReference type="Proteomes" id="UP000746160"/>
    </source>
</evidence>
<evidence type="ECO:0000256" key="8">
    <source>
        <dbReference type="ARBA" id="ARBA00048988"/>
    </source>
</evidence>
<comment type="catalytic activity">
    <reaction evidence="6">
        <text>Couples ATP hydrolysis with the unwinding of duplex DNA by translocating in the 3'-5' direction.</text>
        <dbReference type="EC" id="5.6.2.4"/>
    </reaction>
</comment>
<comment type="catalytic activity">
    <reaction evidence="8">
        <text>ATP + H2O = ADP + phosphate + H(+)</text>
        <dbReference type="Rhea" id="RHEA:13065"/>
        <dbReference type="ChEBI" id="CHEBI:15377"/>
        <dbReference type="ChEBI" id="CHEBI:15378"/>
        <dbReference type="ChEBI" id="CHEBI:30616"/>
        <dbReference type="ChEBI" id="CHEBI:43474"/>
        <dbReference type="ChEBI" id="CHEBI:456216"/>
        <dbReference type="EC" id="5.6.2.4"/>
    </reaction>
</comment>
<dbReference type="CDD" id="cd17932">
    <property type="entry name" value="DEXQc_UvrD"/>
    <property type="match status" value="1"/>
</dbReference>
<keyword evidence="5" id="KW-0413">Isomerase</keyword>
<evidence type="ECO:0000256" key="2">
    <source>
        <dbReference type="ARBA" id="ARBA00022801"/>
    </source>
</evidence>
<keyword evidence="2 9" id="KW-0378">Hydrolase</keyword>
<dbReference type="Pfam" id="PF00580">
    <property type="entry name" value="UvrD-helicase"/>
    <property type="match status" value="1"/>
</dbReference>
<dbReference type="InterPro" id="IPR000212">
    <property type="entry name" value="DNA_helicase_UvrD/REP"/>
</dbReference>
<protein>
    <recommendedName>
        <fullName evidence="7">DNA 3'-5' helicase</fullName>
        <ecNumber evidence="7">5.6.2.4</ecNumber>
    </recommendedName>
</protein>
<dbReference type="CDD" id="cd18807">
    <property type="entry name" value="SF1_C_UvrD"/>
    <property type="match status" value="1"/>
</dbReference>
<dbReference type="AlphaFoldDB" id="A0A9Q3LBD8"/>
<evidence type="ECO:0000256" key="7">
    <source>
        <dbReference type="ARBA" id="ARBA00034808"/>
    </source>
</evidence>
<dbReference type="PROSITE" id="PS51217">
    <property type="entry name" value="UVRD_HELICASE_CTER"/>
    <property type="match status" value="1"/>
</dbReference>
<evidence type="ECO:0000256" key="9">
    <source>
        <dbReference type="PROSITE-ProRule" id="PRU00560"/>
    </source>
</evidence>
<feature type="binding site" evidence="9">
    <location>
        <begin position="31"/>
        <end position="38"/>
    </location>
    <ligand>
        <name>ATP</name>
        <dbReference type="ChEBI" id="CHEBI:30616"/>
    </ligand>
</feature>
<feature type="domain" description="UvrD-like helicase ATP-binding" evidence="10">
    <location>
        <begin position="10"/>
        <end position="289"/>
    </location>
</feature>
<reference evidence="12" key="1">
    <citation type="journal article" date="2021" name="Genes Genomics">
        <title>Comparative genomic analysis of Mycoplasma anatis strains.</title>
        <authorList>
            <person name="Zhou Q."/>
            <person name="Mai K."/>
            <person name="Yang D."/>
            <person name="Liu J."/>
            <person name="Yan Z."/>
            <person name="Luo C."/>
            <person name="Tan Y."/>
            <person name="Cao S."/>
            <person name="Zhou Q."/>
            <person name="Chen L."/>
            <person name="Chen F."/>
        </authorList>
    </citation>
    <scope>NUCLEOTIDE SEQUENCE</scope>
    <source>
        <strain evidence="12">DP07</strain>
    </source>
</reference>
<keyword evidence="4 9" id="KW-0067">ATP-binding</keyword>
<accession>A0A9Q3LBD8</accession>
<sequence length="720" mass="83407">MRLNNISLLDDLNEQQREAVQYFDTSLRIIAGPGSGKTKVLTRKVAYLINDLGITPNKILAVTFTNKAANEMSERIRQYCDADTNKLNINTFHALCAKILRIEYLSAELNSDFLIIDEIDKKDILANVYKELNISKSQITFSNMIQKISWYKNTKVTLEELAKEMRISIDDPIILAIKSYQRELSTKRMVDFDDLIIHVENLFDKHPEIAKKWSEKFSFILVDEFQDTSVSQYNIVKKLINNDTHLTIVGDPDQTIYNWRGADVNLILDFHKDFTNAKTVVLEKNYRSTKKIVNSANQLIVHNKKRYVKDLVTDNEIGNDIEFFHAFNMEAEARWVIQKINELKKNKIQLKNIAILYRSNFYSRPFEEALIKENINHKIFNGVKFFQREEIKNAIAFLRILYDGSDLAFERIINVPSRGIGEVALEKCIEIAKNNKKTLFNTFIQDYKTLPFRANIIREKIYPFLRSIRIHSIWLKSEKRKRKISEVLKLFLEDIGYMKSIESITNLRGSALDNVNELIESIKTWEEQNPDKGVKEYLEMVSLLSSSDEFDSGTNYVSLMTVHSAKGLEFDNVFIVGMSENIFPSVRSNNDSNPELIEEERRLAYVAITRARKRLFISDSRGIVLGTRIDKSPSRFITEMGINIEKFILVKDDYASFDTDLINDDHYNDNIIVGDFISHNTFGEGEVLEVNNSDIIVSFVNDNKTRTLRKNHPAIKLIKK</sequence>
<evidence type="ECO:0000259" key="10">
    <source>
        <dbReference type="PROSITE" id="PS51198"/>
    </source>
</evidence>
<dbReference type="GO" id="GO:0000725">
    <property type="term" value="P:recombinational repair"/>
    <property type="evidence" value="ECO:0007669"/>
    <property type="project" value="TreeGrafter"/>
</dbReference>
<keyword evidence="1 9" id="KW-0547">Nucleotide-binding</keyword>
<dbReference type="GO" id="GO:0043138">
    <property type="term" value="F:3'-5' DNA helicase activity"/>
    <property type="evidence" value="ECO:0007669"/>
    <property type="project" value="UniProtKB-EC"/>
</dbReference>
<dbReference type="GO" id="GO:0033202">
    <property type="term" value="C:DNA helicase complex"/>
    <property type="evidence" value="ECO:0007669"/>
    <property type="project" value="TreeGrafter"/>
</dbReference>
<gene>
    <name evidence="12" type="ORF">MADP07_00646</name>
</gene>
<dbReference type="GO" id="GO:0016787">
    <property type="term" value="F:hydrolase activity"/>
    <property type="evidence" value="ECO:0007669"/>
    <property type="project" value="UniProtKB-UniRule"/>
</dbReference>
<dbReference type="PROSITE" id="PS51198">
    <property type="entry name" value="UVRD_HELICASE_ATP_BIND"/>
    <property type="match status" value="1"/>
</dbReference>
<proteinExistence type="predicted"/>
<evidence type="ECO:0000256" key="1">
    <source>
        <dbReference type="ARBA" id="ARBA00022741"/>
    </source>
</evidence>
<evidence type="ECO:0000259" key="11">
    <source>
        <dbReference type="PROSITE" id="PS51217"/>
    </source>
</evidence>
<dbReference type="EMBL" id="JABZFG010000011">
    <property type="protein sequence ID" value="MBW0602907.1"/>
    <property type="molecule type" value="Genomic_DNA"/>
</dbReference>
<dbReference type="Pfam" id="PF13361">
    <property type="entry name" value="UvrD_C"/>
    <property type="match status" value="1"/>
</dbReference>
<evidence type="ECO:0000256" key="3">
    <source>
        <dbReference type="ARBA" id="ARBA00022806"/>
    </source>
</evidence>
<evidence type="ECO:0000256" key="5">
    <source>
        <dbReference type="ARBA" id="ARBA00023235"/>
    </source>
</evidence>
<name>A0A9Q3LBD8_9BACT</name>
<evidence type="ECO:0000313" key="12">
    <source>
        <dbReference type="EMBL" id="MBW0602907.1"/>
    </source>
</evidence>
<dbReference type="GO" id="GO:0005829">
    <property type="term" value="C:cytosol"/>
    <property type="evidence" value="ECO:0007669"/>
    <property type="project" value="TreeGrafter"/>
</dbReference>
<dbReference type="InterPro" id="IPR014016">
    <property type="entry name" value="UvrD-like_ATP-bd"/>
</dbReference>
<organism evidence="12 13">
    <name type="scientific">Mycoplasmopsis anatis</name>
    <dbReference type="NCBI Taxonomy" id="171279"/>
    <lineage>
        <taxon>Bacteria</taxon>
        <taxon>Bacillati</taxon>
        <taxon>Mycoplasmatota</taxon>
        <taxon>Mycoplasmoidales</taxon>
        <taxon>Metamycoplasmataceae</taxon>
        <taxon>Mycoplasmopsis</taxon>
    </lineage>
</organism>
<dbReference type="InterPro" id="IPR014017">
    <property type="entry name" value="DNA_helicase_UvrD-like_C"/>
</dbReference>
<dbReference type="Proteomes" id="UP000746160">
    <property type="component" value="Unassembled WGS sequence"/>
</dbReference>
<keyword evidence="3 9" id="KW-0347">Helicase</keyword>
<dbReference type="EC" id="5.6.2.4" evidence="7"/>
<evidence type="ECO:0000256" key="4">
    <source>
        <dbReference type="ARBA" id="ARBA00022840"/>
    </source>
</evidence>
<feature type="domain" description="UvrD-like helicase C-terminal" evidence="11">
    <location>
        <begin position="290"/>
        <end position="567"/>
    </location>
</feature>
<dbReference type="RefSeq" id="WP_218674813.1">
    <property type="nucleotide sequence ID" value="NZ_CP054878.1"/>
</dbReference>
<dbReference type="GO" id="GO:0005524">
    <property type="term" value="F:ATP binding"/>
    <property type="evidence" value="ECO:0007669"/>
    <property type="project" value="UniProtKB-UniRule"/>
</dbReference>
<evidence type="ECO:0000256" key="6">
    <source>
        <dbReference type="ARBA" id="ARBA00034617"/>
    </source>
</evidence>
<dbReference type="GO" id="GO:0003677">
    <property type="term" value="F:DNA binding"/>
    <property type="evidence" value="ECO:0007669"/>
    <property type="project" value="InterPro"/>
</dbReference>
<dbReference type="PANTHER" id="PTHR11070:SF2">
    <property type="entry name" value="ATP-DEPENDENT DNA HELICASE SRS2"/>
    <property type="match status" value="1"/>
</dbReference>
<dbReference type="PANTHER" id="PTHR11070">
    <property type="entry name" value="UVRD / RECB / PCRA DNA HELICASE FAMILY MEMBER"/>
    <property type="match status" value="1"/>
</dbReference>
<comment type="caution">
    <text evidence="12">The sequence shown here is derived from an EMBL/GenBank/DDBJ whole genome shotgun (WGS) entry which is preliminary data.</text>
</comment>